<evidence type="ECO:0000313" key="1">
    <source>
        <dbReference type="EMBL" id="MCZ4281175.1"/>
    </source>
</evidence>
<name>A0ABT4LJP2_9PROT</name>
<gene>
    <name evidence="1" type="ORF">O4H49_10330</name>
</gene>
<dbReference type="EMBL" id="JAPWGY010000003">
    <property type="protein sequence ID" value="MCZ4281175.1"/>
    <property type="molecule type" value="Genomic_DNA"/>
</dbReference>
<comment type="caution">
    <text evidence="1">The sequence shown here is derived from an EMBL/GenBank/DDBJ whole genome shotgun (WGS) entry which is preliminary data.</text>
</comment>
<evidence type="ECO:0000313" key="2">
    <source>
        <dbReference type="Proteomes" id="UP001069802"/>
    </source>
</evidence>
<dbReference type="RefSeq" id="WP_269423350.1">
    <property type="nucleotide sequence ID" value="NZ_JAPWGY010000003.1"/>
</dbReference>
<protein>
    <submittedName>
        <fullName evidence="1">DUF6489 family protein</fullName>
    </submittedName>
</protein>
<dbReference type="InterPro" id="IPR045502">
    <property type="entry name" value="DUF6489"/>
</dbReference>
<proteinExistence type="predicted"/>
<keyword evidence="2" id="KW-1185">Reference proteome</keyword>
<reference evidence="1" key="1">
    <citation type="submission" date="2022-12" db="EMBL/GenBank/DDBJ databases">
        <title>Bacterial isolates from different developmental stages of Nematostella vectensis.</title>
        <authorList>
            <person name="Fraune S."/>
        </authorList>
    </citation>
    <scope>NUCLEOTIDE SEQUENCE</scope>
    <source>
        <strain evidence="1">G21630-S1</strain>
    </source>
</reference>
<dbReference type="Proteomes" id="UP001069802">
    <property type="component" value="Unassembled WGS sequence"/>
</dbReference>
<sequence length="97" mass="10956">MKFTVDVDCTPEEARRFLGLPDVTALQEEAINEIRKRMLDAIQKSDPESLMKAWMPLTMPGSISDATGTIPGLDQMQKMFWSQFTQAKDSKTSKDKT</sequence>
<dbReference type="Pfam" id="PF20099">
    <property type="entry name" value="DUF6489"/>
    <property type="match status" value="1"/>
</dbReference>
<accession>A0ABT4LJP2</accession>
<organism evidence="1 2">
    <name type="scientific">Kiloniella laminariae</name>
    <dbReference type="NCBI Taxonomy" id="454162"/>
    <lineage>
        <taxon>Bacteria</taxon>
        <taxon>Pseudomonadati</taxon>
        <taxon>Pseudomonadota</taxon>
        <taxon>Alphaproteobacteria</taxon>
        <taxon>Rhodospirillales</taxon>
        <taxon>Kiloniellaceae</taxon>
        <taxon>Kiloniella</taxon>
    </lineage>
</organism>